<gene>
    <name evidence="4" type="primary">spoIIGA</name>
    <name evidence="4" type="ORF">HR057_03300</name>
</gene>
<dbReference type="Pfam" id="PF03419">
    <property type="entry name" value="Peptidase_U4"/>
    <property type="match status" value="1"/>
</dbReference>
<keyword evidence="3" id="KW-0812">Transmembrane</keyword>
<dbReference type="NCBIfam" id="TIGR02854">
    <property type="entry name" value="spore_II_GA"/>
    <property type="match status" value="1"/>
</dbReference>
<feature type="active site" evidence="2">
    <location>
        <position position="183"/>
    </location>
</feature>
<protein>
    <recommendedName>
        <fullName evidence="1">Sporulation sigma-E factor-processing peptidase</fullName>
        <ecNumber evidence="1">3.4.23.-</ecNumber>
    </recommendedName>
    <alternativeName>
        <fullName evidence="1">Membrane-associated aspartic protease</fullName>
    </alternativeName>
    <alternativeName>
        <fullName evidence="1">Stage II sporulation protein GA</fullName>
    </alternativeName>
</protein>
<organism evidence="4 5">
    <name type="scientific">Calidifontibacillus erzurumensis</name>
    <dbReference type="NCBI Taxonomy" id="2741433"/>
    <lineage>
        <taxon>Bacteria</taxon>
        <taxon>Bacillati</taxon>
        <taxon>Bacillota</taxon>
        <taxon>Bacilli</taxon>
        <taxon>Bacillales</taxon>
        <taxon>Bacillaceae</taxon>
        <taxon>Calidifontibacillus/Schinkia group</taxon>
        <taxon>Calidifontibacillus</taxon>
    </lineage>
</organism>
<proteinExistence type="inferred from homology"/>
<evidence type="ECO:0000256" key="3">
    <source>
        <dbReference type="SAM" id="Phobius"/>
    </source>
</evidence>
<evidence type="ECO:0000313" key="4">
    <source>
        <dbReference type="EMBL" id="NSL50789.1"/>
    </source>
</evidence>
<dbReference type="GO" id="GO:0005886">
    <property type="term" value="C:plasma membrane"/>
    <property type="evidence" value="ECO:0007669"/>
    <property type="project" value="UniProtKB-SubCell"/>
</dbReference>
<comment type="function">
    <text evidence="1">Probable aspartic protease that is responsible for the proteolytic cleavage of the RNA polymerase sigma E factor (SigE/spoIIGB) to yield the active peptide in the mother cell during sporulation. Responds to a signal from the forespore that is triggered by the extracellular signal protein SpoIIR.</text>
</comment>
<accession>A0A8J8GC40</accession>
<keyword evidence="1" id="KW-0645">Protease</keyword>
<dbReference type="EMBL" id="JABTTE010000002">
    <property type="protein sequence ID" value="NSL50789.1"/>
    <property type="molecule type" value="Genomic_DNA"/>
</dbReference>
<dbReference type="GO" id="GO:0030435">
    <property type="term" value="P:sporulation resulting in formation of a cellular spore"/>
    <property type="evidence" value="ECO:0007669"/>
    <property type="project" value="UniProtKB-KW"/>
</dbReference>
<feature type="transmembrane region" description="Helical" evidence="3">
    <location>
        <begin position="65"/>
        <end position="81"/>
    </location>
</feature>
<keyword evidence="1 3" id="KW-0472">Membrane</keyword>
<dbReference type="EC" id="3.4.23.-" evidence="1"/>
<dbReference type="GO" id="GO:0004190">
    <property type="term" value="F:aspartic-type endopeptidase activity"/>
    <property type="evidence" value="ECO:0007669"/>
    <property type="project" value="UniProtKB-KW"/>
</dbReference>
<evidence type="ECO:0000256" key="2">
    <source>
        <dbReference type="PIRSR" id="PIRSR018571-1"/>
    </source>
</evidence>
<feature type="transmembrane region" description="Helical" evidence="3">
    <location>
        <begin position="6"/>
        <end position="27"/>
    </location>
</feature>
<keyword evidence="1" id="KW-1003">Cell membrane</keyword>
<comment type="caution">
    <text evidence="4">The sequence shown here is derived from an EMBL/GenBank/DDBJ whole genome shotgun (WGS) entry which is preliminary data.</text>
</comment>
<evidence type="ECO:0000313" key="5">
    <source>
        <dbReference type="Proteomes" id="UP000625804"/>
    </source>
</evidence>
<dbReference type="Proteomes" id="UP000625804">
    <property type="component" value="Unassembled WGS sequence"/>
</dbReference>
<keyword evidence="1" id="KW-0064">Aspartyl protease</keyword>
<name>A0A8J8GC40_9BACI</name>
<feature type="transmembrane region" description="Helical" evidence="3">
    <location>
        <begin position="88"/>
        <end position="110"/>
    </location>
</feature>
<keyword evidence="1" id="KW-0378">Hydrolase</keyword>
<feature type="transmembrane region" description="Helical" evidence="3">
    <location>
        <begin position="36"/>
        <end position="59"/>
    </location>
</feature>
<evidence type="ECO:0000256" key="1">
    <source>
        <dbReference type="PIRNR" id="PIRNR018571"/>
    </source>
</evidence>
<keyword evidence="5" id="KW-1185">Reference proteome</keyword>
<keyword evidence="1" id="KW-0749">Sporulation</keyword>
<comment type="subcellular location">
    <subcellularLocation>
        <location evidence="1">Cell membrane</location>
    </subcellularLocation>
</comment>
<dbReference type="GO" id="GO:0030436">
    <property type="term" value="P:asexual sporulation"/>
    <property type="evidence" value="ECO:0007669"/>
    <property type="project" value="InterPro"/>
</dbReference>
<keyword evidence="3" id="KW-1133">Transmembrane helix</keyword>
<comment type="subunit">
    <text evidence="1">Self-associates. Interacts with SigE. Interacts with SpoIIR.</text>
</comment>
<comment type="similarity">
    <text evidence="1">Belongs to the peptidase U4 family.</text>
</comment>
<reference evidence="4" key="1">
    <citation type="submission" date="2020-06" db="EMBL/GenBank/DDBJ databases">
        <title>A novel thermopfilic bacterium from Erzurum, Turkey.</title>
        <authorList>
            <person name="Adiguzel A."/>
            <person name="Ay H."/>
            <person name="Baltaci M.O."/>
        </authorList>
    </citation>
    <scope>NUCLEOTIDE SEQUENCE</scope>
    <source>
        <strain evidence="4">P2</strain>
    </source>
</reference>
<sequence>MTVYLDVIWLLNFFFDALLLLLTSLVVKRKVNKWRILLGAFIGSLIVLFYFTPVVSIVAHPVGKLFYSIIIVYAAFGFLKFRYFLKNLITFYFITFMIGGGMLGLHYYFQTDIAIVKSVIATKTSGFGDPVSWITVVVGFPLVWYFSKMNMEEIEMTKIHYEQIVDVQITINEKKILVKGLIDSGNQLYDPITQTPVMILDYEKALECVPQSVITQINQLETFNFDNIDLKWAKRIRIIPFRGVGSDHQLLLAIRPDEVCILTNEKEIRTKKVFIGISHSVLSSSEDYNCILHPRMLTHSNHQSA</sequence>
<feature type="transmembrane region" description="Helical" evidence="3">
    <location>
        <begin position="130"/>
        <end position="147"/>
    </location>
</feature>
<dbReference type="GO" id="GO:0006508">
    <property type="term" value="P:proteolysis"/>
    <property type="evidence" value="ECO:0007669"/>
    <property type="project" value="UniProtKB-KW"/>
</dbReference>
<dbReference type="PIRSF" id="PIRSF018571">
    <property type="entry name" value="SpoIIGA"/>
    <property type="match status" value="1"/>
</dbReference>
<dbReference type="RefSeq" id="WP_173729974.1">
    <property type="nucleotide sequence ID" value="NZ_JABTTE010000002.1"/>
</dbReference>
<dbReference type="AlphaFoldDB" id="A0A8J8GC40"/>
<dbReference type="InterPro" id="IPR005081">
    <property type="entry name" value="SpoIIGA"/>
</dbReference>